<evidence type="ECO:0000256" key="9">
    <source>
        <dbReference type="ARBA" id="ARBA00023288"/>
    </source>
</evidence>
<keyword evidence="10" id="KW-0472">Membrane</keyword>
<feature type="signal peptide" evidence="10">
    <location>
        <begin position="1"/>
        <end position="23"/>
    </location>
</feature>
<dbReference type="GO" id="GO:0006817">
    <property type="term" value="P:phosphate ion transport"/>
    <property type="evidence" value="ECO:0007669"/>
    <property type="project" value="UniProtKB-UniRule"/>
</dbReference>
<dbReference type="FunFam" id="3.40.190.10:FF:000055">
    <property type="entry name" value="Phosphate ABC transporter, phosphate-binding protein"/>
    <property type="match status" value="1"/>
</dbReference>
<evidence type="ECO:0000313" key="14">
    <source>
        <dbReference type="Proteomes" id="UP000300879"/>
    </source>
</evidence>
<keyword evidence="7 10" id="KW-0732">Signal</keyword>
<evidence type="ECO:0000256" key="1">
    <source>
        <dbReference type="ARBA" id="ARBA00002841"/>
    </source>
</evidence>
<proteinExistence type="inferred from homology"/>
<evidence type="ECO:0000256" key="8">
    <source>
        <dbReference type="ARBA" id="ARBA00023139"/>
    </source>
</evidence>
<dbReference type="CDD" id="cd13654">
    <property type="entry name" value="PBP2_phosphate_like_2"/>
    <property type="match status" value="1"/>
</dbReference>
<feature type="region of interest" description="Disordered" evidence="11">
    <location>
        <begin position="25"/>
        <end position="49"/>
    </location>
</feature>
<dbReference type="NCBIfam" id="TIGR02136">
    <property type="entry name" value="ptsS_2"/>
    <property type="match status" value="1"/>
</dbReference>
<keyword evidence="9 10" id="KW-0449">Lipoprotein</keyword>
<evidence type="ECO:0000256" key="2">
    <source>
        <dbReference type="ARBA" id="ARBA00004193"/>
    </source>
</evidence>
<evidence type="ECO:0000256" key="4">
    <source>
        <dbReference type="ARBA" id="ARBA00011529"/>
    </source>
</evidence>
<feature type="chain" id="PRO_5027136377" description="Phosphate-binding protein" evidence="10">
    <location>
        <begin position="24"/>
        <end position="335"/>
    </location>
</feature>
<accession>A0A4P8XJ46</accession>
<dbReference type="Proteomes" id="UP000300879">
    <property type="component" value="Chromosome"/>
</dbReference>
<keyword evidence="8 10" id="KW-0564">Palmitate</keyword>
<evidence type="ECO:0000259" key="12">
    <source>
        <dbReference type="Pfam" id="PF12849"/>
    </source>
</evidence>
<dbReference type="GO" id="GO:0042301">
    <property type="term" value="F:phosphate ion binding"/>
    <property type="evidence" value="ECO:0007669"/>
    <property type="project" value="UniProtKB-UniRule"/>
</dbReference>
<dbReference type="GO" id="GO:0005886">
    <property type="term" value="C:plasma membrane"/>
    <property type="evidence" value="ECO:0007669"/>
    <property type="project" value="UniProtKB-SubCell"/>
</dbReference>
<dbReference type="AlphaFoldDB" id="A0A4P8XJ46"/>
<dbReference type="PROSITE" id="PS51257">
    <property type="entry name" value="PROKAR_LIPOPROTEIN"/>
    <property type="match status" value="1"/>
</dbReference>
<gene>
    <name evidence="13" type="ORF">E6C60_1937</name>
</gene>
<evidence type="ECO:0000256" key="10">
    <source>
        <dbReference type="RuleBase" id="RU367119"/>
    </source>
</evidence>
<keyword evidence="10" id="KW-1003">Cell membrane</keyword>
<dbReference type="Gene3D" id="3.40.190.10">
    <property type="entry name" value="Periplasmic binding protein-like II"/>
    <property type="match status" value="2"/>
</dbReference>
<evidence type="ECO:0000256" key="7">
    <source>
        <dbReference type="ARBA" id="ARBA00022729"/>
    </source>
</evidence>
<dbReference type="Pfam" id="PF12849">
    <property type="entry name" value="PBP_like_2"/>
    <property type="match status" value="1"/>
</dbReference>
<dbReference type="SUPFAM" id="SSF53850">
    <property type="entry name" value="Periplasmic binding protein-like II"/>
    <property type="match status" value="1"/>
</dbReference>
<evidence type="ECO:0000256" key="3">
    <source>
        <dbReference type="ARBA" id="ARBA00008725"/>
    </source>
</evidence>
<feature type="domain" description="PBP" evidence="12">
    <location>
        <begin position="53"/>
        <end position="308"/>
    </location>
</feature>
<sequence length="335" mass="36744">MKKGKRFYMVMLLAAAVSLTACSEGTESTESTGGTNTNTESTGTANTETTKVEEPAKLSGTIEIDGSSTVYPITEAVAEEFGKENGDVRVTVGVSGTGGGFKRFANGETAMNNASRPIKDEEAETAKAQGVEYVELEVAYDGLSVLVNPQNDWVDHLTVEELHSIFKPGSKVTKWSDVRSEWPAEEIKIFSPGADSGTFDYFTETINEEAQQSRNDAQVTFSEDDNTLVQGIAGEKYALGYFGFAYYEENKDKLKVVPIDGGSGPIEPTHETINDGSYAPLSRPLFVYVNKEMLEKPELKAFIEYYLNNAAELSEEVGYIRLPEEMYQENLAKLK</sequence>
<comment type="subunit">
    <text evidence="4 10">The complex is composed of two ATP-binding proteins (PstB), two transmembrane proteins (PstC and PstA) and a solute-binding protein (PstS).</text>
</comment>
<dbReference type="InterPro" id="IPR050811">
    <property type="entry name" value="Phosphate_ABC_transporter"/>
</dbReference>
<dbReference type="InterPro" id="IPR011862">
    <property type="entry name" value="Phos-bd"/>
</dbReference>
<evidence type="ECO:0000256" key="6">
    <source>
        <dbReference type="ARBA" id="ARBA00022592"/>
    </source>
</evidence>
<keyword evidence="14" id="KW-1185">Reference proteome</keyword>
<name>A0A4P8XJ46_9BACL</name>
<comment type="similarity">
    <text evidence="3 10">Belongs to the PstS family.</text>
</comment>
<reference evidence="13 14" key="1">
    <citation type="submission" date="2019-05" db="EMBL/GenBank/DDBJ databases">
        <authorList>
            <person name="Chen C."/>
        </authorList>
    </citation>
    <scope>NUCLEOTIDE SEQUENCE [LARGE SCALE GENOMIC DNA]</scope>
    <source>
        <strain evidence="13 14">HB172198</strain>
    </source>
</reference>
<dbReference type="InterPro" id="IPR024370">
    <property type="entry name" value="PBP_domain"/>
</dbReference>
<dbReference type="PANTHER" id="PTHR30570">
    <property type="entry name" value="PERIPLASMIC PHOSPHATE BINDING COMPONENT OF PHOSPHATE ABC TRANSPORTER"/>
    <property type="match status" value="1"/>
</dbReference>
<keyword evidence="6 10" id="KW-0592">Phosphate transport</keyword>
<dbReference type="KEGG" id="palo:E6C60_1937"/>
<comment type="function">
    <text evidence="10">Involved in the system for phosphate transport across the cytoplasmic membrane.</text>
</comment>
<evidence type="ECO:0000313" key="13">
    <source>
        <dbReference type="EMBL" id="QCT02652.1"/>
    </source>
</evidence>
<evidence type="ECO:0000256" key="5">
    <source>
        <dbReference type="ARBA" id="ARBA00022448"/>
    </source>
</evidence>
<keyword evidence="5 10" id="KW-0813">Transport</keyword>
<dbReference type="EMBL" id="CP040396">
    <property type="protein sequence ID" value="QCT02652.1"/>
    <property type="molecule type" value="Genomic_DNA"/>
</dbReference>
<protein>
    <recommendedName>
        <fullName evidence="10">Phosphate-binding protein</fullName>
    </recommendedName>
</protein>
<comment type="function">
    <text evidence="1">Part of the ABC transporter complex PstSACB involved in phosphate import.</text>
</comment>
<comment type="subcellular location">
    <subcellularLocation>
        <location evidence="2 10">Cell membrane</location>
        <topology evidence="2 10">Lipid-anchor</topology>
    </subcellularLocation>
</comment>
<evidence type="ECO:0000256" key="11">
    <source>
        <dbReference type="SAM" id="MobiDB-lite"/>
    </source>
</evidence>
<organism evidence="13 14">
    <name type="scientific">Paenibacillus algicola</name>
    <dbReference type="NCBI Taxonomy" id="2565926"/>
    <lineage>
        <taxon>Bacteria</taxon>
        <taxon>Bacillati</taxon>
        <taxon>Bacillota</taxon>
        <taxon>Bacilli</taxon>
        <taxon>Bacillales</taxon>
        <taxon>Paenibacillaceae</taxon>
        <taxon>Paenibacillus</taxon>
    </lineage>
</organism>
<dbReference type="PANTHER" id="PTHR30570:SF1">
    <property type="entry name" value="PHOSPHATE-BINDING PROTEIN PSTS"/>
    <property type="match status" value="1"/>
</dbReference>